<dbReference type="InterPro" id="IPR013767">
    <property type="entry name" value="PAS_fold"/>
</dbReference>
<dbReference type="InterPro" id="IPR050469">
    <property type="entry name" value="Diguanylate_Cyclase"/>
</dbReference>
<evidence type="ECO:0000259" key="3">
    <source>
        <dbReference type="PROSITE" id="PS50112"/>
    </source>
</evidence>
<dbReference type="PANTHER" id="PTHR45138">
    <property type="entry name" value="REGULATORY COMPONENTS OF SENSORY TRANSDUCTION SYSTEM"/>
    <property type="match status" value="1"/>
</dbReference>
<feature type="domain" description="GGDEF" evidence="4">
    <location>
        <begin position="305"/>
        <end position="438"/>
    </location>
</feature>
<dbReference type="EMBL" id="JACDXW010000003">
    <property type="protein sequence ID" value="MCB5363468.1"/>
    <property type="molecule type" value="Genomic_DNA"/>
</dbReference>
<protein>
    <recommendedName>
        <fullName evidence="1">diguanylate cyclase</fullName>
        <ecNumber evidence="1">2.7.7.65</ecNumber>
    </recommendedName>
</protein>
<organism evidence="5 6">
    <name type="scientific">Mesopusillimonas faecipullorum</name>
    <dbReference type="NCBI Taxonomy" id="2755040"/>
    <lineage>
        <taxon>Bacteria</taxon>
        <taxon>Pseudomonadati</taxon>
        <taxon>Pseudomonadota</taxon>
        <taxon>Betaproteobacteria</taxon>
        <taxon>Burkholderiales</taxon>
        <taxon>Alcaligenaceae</taxon>
        <taxon>Mesopusillimonas</taxon>
    </lineage>
</organism>
<name>A0ABS8CBR9_9BURK</name>
<dbReference type="InterPro" id="IPR035965">
    <property type="entry name" value="PAS-like_dom_sf"/>
</dbReference>
<dbReference type="Pfam" id="PF00990">
    <property type="entry name" value="GGDEF"/>
    <property type="match status" value="1"/>
</dbReference>
<proteinExistence type="predicted"/>
<dbReference type="Gene3D" id="3.30.450.20">
    <property type="entry name" value="PAS domain"/>
    <property type="match status" value="1"/>
</dbReference>
<dbReference type="InterPro" id="IPR043128">
    <property type="entry name" value="Rev_trsase/Diguanyl_cyclase"/>
</dbReference>
<sequence>MALPPDVAWLQSAVSRAVHDLGILHAWAYLDLPDEKPRLFHDEGLSVTLRSAVLQLAHVFDDELGDGKSVAWIKGQALNTLSEVLQNPVQACLLGALALPDGSPCGHLVWVLAQPPVSAPAYEPALQALLHHVRYAVFSKRVFEKKLERLQEAVDQYESLLQSAPVLFNAFEEDGQCVMWNKECERRLGWNQQEVFEHPEPLSLFYPDLDDRKKVIASVSSSPSLTFQEWAPRARNGERVHTIWSNVRLHGGRVLNIGIDITERKKAEIEVVRLSKIDALTECWNRKEIVERLSRALAARRQSDPSFVVMMLDLDYFKSINDSYGHLRGDLALQHFCKHLRSCLRGMDQLGRLGGEEFLILLQGKTEEAAEGVFARLRESLQAHPVMLGDEPVVLTVSAGIAAPRCKEIGVSEILRRADQALYQAKQQGRDRVCVYPS</sequence>
<dbReference type="NCBIfam" id="TIGR00254">
    <property type="entry name" value="GGDEF"/>
    <property type="match status" value="1"/>
</dbReference>
<dbReference type="CDD" id="cd00130">
    <property type="entry name" value="PAS"/>
    <property type="match status" value="1"/>
</dbReference>
<evidence type="ECO:0000313" key="6">
    <source>
        <dbReference type="Proteomes" id="UP000776983"/>
    </source>
</evidence>
<evidence type="ECO:0000313" key="5">
    <source>
        <dbReference type="EMBL" id="MCB5363468.1"/>
    </source>
</evidence>
<dbReference type="InterPro" id="IPR029787">
    <property type="entry name" value="Nucleotide_cyclase"/>
</dbReference>
<comment type="catalytic activity">
    <reaction evidence="2">
        <text>2 GTP = 3',3'-c-di-GMP + 2 diphosphate</text>
        <dbReference type="Rhea" id="RHEA:24898"/>
        <dbReference type="ChEBI" id="CHEBI:33019"/>
        <dbReference type="ChEBI" id="CHEBI:37565"/>
        <dbReference type="ChEBI" id="CHEBI:58805"/>
        <dbReference type="EC" id="2.7.7.65"/>
    </reaction>
</comment>
<dbReference type="EC" id="2.7.7.65" evidence="1"/>
<dbReference type="NCBIfam" id="TIGR00229">
    <property type="entry name" value="sensory_box"/>
    <property type="match status" value="1"/>
</dbReference>
<dbReference type="InterPro" id="IPR000160">
    <property type="entry name" value="GGDEF_dom"/>
</dbReference>
<dbReference type="Pfam" id="PF00989">
    <property type="entry name" value="PAS"/>
    <property type="match status" value="1"/>
</dbReference>
<dbReference type="InterPro" id="IPR000014">
    <property type="entry name" value="PAS"/>
</dbReference>
<dbReference type="CDD" id="cd01949">
    <property type="entry name" value="GGDEF"/>
    <property type="match status" value="1"/>
</dbReference>
<keyword evidence="6" id="KW-1185">Reference proteome</keyword>
<dbReference type="SUPFAM" id="SSF55073">
    <property type="entry name" value="Nucleotide cyclase"/>
    <property type="match status" value="1"/>
</dbReference>
<dbReference type="PROSITE" id="PS50112">
    <property type="entry name" value="PAS"/>
    <property type="match status" value="1"/>
</dbReference>
<reference evidence="5 6" key="1">
    <citation type="submission" date="2020-07" db="EMBL/GenBank/DDBJ databases">
        <title>Pusillimonas sp. nov., isolated from poultry manure in Taiwan.</title>
        <authorList>
            <person name="Lin S.-Y."/>
            <person name="Tang Y.-S."/>
            <person name="Young C.-C."/>
        </authorList>
    </citation>
    <scope>NUCLEOTIDE SEQUENCE [LARGE SCALE GENOMIC DNA]</scope>
    <source>
        <strain evidence="5 6">CC-YST705</strain>
    </source>
</reference>
<dbReference type="SUPFAM" id="SSF55785">
    <property type="entry name" value="PYP-like sensor domain (PAS domain)"/>
    <property type="match status" value="1"/>
</dbReference>
<gene>
    <name evidence="5" type="ORF">H0484_06870</name>
</gene>
<dbReference type="Gene3D" id="3.30.70.270">
    <property type="match status" value="1"/>
</dbReference>
<dbReference type="SMART" id="SM00267">
    <property type="entry name" value="GGDEF"/>
    <property type="match status" value="1"/>
</dbReference>
<dbReference type="PROSITE" id="PS50887">
    <property type="entry name" value="GGDEF"/>
    <property type="match status" value="1"/>
</dbReference>
<accession>A0ABS8CBR9</accession>
<dbReference type="PANTHER" id="PTHR45138:SF9">
    <property type="entry name" value="DIGUANYLATE CYCLASE DGCM-RELATED"/>
    <property type="match status" value="1"/>
</dbReference>
<feature type="domain" description="PAS" evidence="3">
    <location>
        <begin position="153"/>
        <end position="208"/>
    </location>
</feature>
<dbReference type="Proteomes" id="UP000776983">
    <property type="component" value="Unassembled WGS sequence"/>
</dbReference>
<evidence type="ECO:0000259" key="4">
    <source>
        <dbReference type="PROSITE" id="PS50887"/>
    </source>
</evidence>
<comment type="caution">
    <text evidence="5">The sequence shown here is derived from an EMBL/GenBank/DDBJ whole genome shotgun (WGS) entry which is preliminary data.</text>
</comment>
<evidence type="ECO:0000256" key="1">
    <source>
        <dbReference type="ARBA" id="ARBA00012528"/>
    </source>
</evidence>
<evidence type="ECO:0000256" key="2">
    <source>
        <dbReference type="ARBA" id="ARBA00034247"/>
    </source>
</evidence>